<dbReference type="PANTHER" id="PTHR32440">
    <property type="entry name" value="PHOSPHATASE DCR2-RELATED-RELATED"/>
    <property type="match status" value="1"/>
</dbReference>
<accession>A0A6G1L5P5</accession>
<dbReference type="Proteomes" id="UP000799436">
    <property type="component" value="Unassembled WGS sequence"/>
</dbReference>
<organism evidence="2 3">
    <name type="scientific">Teratosphaeria nubilosa</name>
    <dbReference type="NCBI Taxonomy" id="161662"/>
    <lineage>
        <taxon>Eukaryota</taxon>
        <taxon>Fungi</taxon>
        <taxon>Dikarya</taxon>
        <taxon>Ascomycota</taxon>
        <taxon>Pezizomycotina</taxon>
        <taxon>Dothideomycetes</taxon>
        <taxon>Dothideomycetidae</taxon>
        <taxon>Mycosphaerellales</taxon>
        <taxon>Teratosphaeriaceae</taxon>
        <taxon>Teratosphaeria</taxon>
    </lineage>
</organism>
<dbReference type="EMBL" id="ML995849">
    <property type="protein sequence ID" value="KAF2767940.1"/>
    <property type="molecule type" value="Genomic_DNA"/>
</dbReference>
<dbReference type="OrthoDB" id="783096at2759"/>
<dbReference type="InterPro" id="IPR004843">
    <property type="entry name" value="Calcineurin-like_PHP"/>
</dbReference>
<protein>
    <submittedName>
        <fullName evidence="2">Metallo-dependent phosphatase</fullName>
    </submittedName>
</protein>
<evidence type="ECO:0000259" key="1">
    <source>
        <dbReference type="Pfam" id="PF00149"/>
    </source>
</evidence>
<feature type="non-terminal residue" evidence="2">
    <location>
        <position position="1"/>
    </location>
</feature>
<dbReference type="Gene3D" id="3.60.21.10">
    <property type="match status" value="1"/>
</dbReference>
<proteinExistence type="predicted"/>
<name>A0A6G1L5P5_9PEZI</name>
<sequence>GSSVSMVVPLLRANVDGKFKILQISDTHMSSEPRLCNDAIDADGHVRAPFEADPQTQAFISEVLDVEKPDLVVLTGDQLHHDILDSERVLRKVLDPIIEKGVKWAAVFGNHDDEGGFSVVGEAQMEIMEGLPGSLCASGPGSVEGVGNYYVQVCGQAGDERVATLFLLDSHGQVKSGVKEPDWDYIRPSQIYWFRRTSQELRQTRRPGSKHQSLVFFHIPIPEFADDDRLTIASGHRGEPTEGPSFNSHFYDALAEEGVVAVGCGHDHVNDFCALRKARVEGGDGASKAQRPWLCHCGGSGFGGYGSHGGRYYHRRMRVWELDTETAGLMTWKRVEYVDGPVDEIVLMKGGIIGSF</sequence>
<dbReference type="CDD" id="cd07383">
    <property type="entry name" value="MPP_Dcr2"/>
    <property type="match status" value="1"/>
</dbReference>
<dbReference type="InterPro" id="IPR029052">
    <property type="entry name" value="Metallo-depent_PP-like"/>
</dbReference>
<evidence type="ECO:0000313" key="3">
    <source>
        <dbReference type="Proteomes" id="UP000799436"/>
    </source>
</evidence>
<dbReference type="Pfam" id="PF00149">
    <property type="entry name" value="Metallophos"/>
    <property type="match status" value="1"/>
</dbReference>
<gene>
    <name evidence="2" type="ORF">EJ03DRAFT_275082</name>
</gene>
<reference evidence="2" key="1">
    <citation type="journal article" date="2020" name="Stud. Mycol.">
        <title>101 Dothideomycetes genomes: a test case for predicting lifestyles and emergence of pathogens.</title>
        <authorList>
            <person name="Haridas S."/>
            <person name="Albert R."/>
            <person name="Binder M."/>
            <person name="Bloem J."/>
            <person name="Labutti K."/>
            <person name="Salamov A."/>
            <person name="Andreopoulos B."/>
            <person name="Baker S."/>
            <person name="Barry K."/>
            <person name="Bills G."/>
            <person name="Bluhm B."/>
            <person name="Cannon C."/>
            <person name="Castanera R."/>
            <person name="Culley D."/>
            <person name="Daum C."/>
            <person name="Ezra D."/>
            <person name="Gonzalez J."/>
            <person name="Henrissat B."/>
            <person name="Kuo A."/>
            <person name="Liang C."/>
            <person name="Lipzen A."/>
            <person name="Lutzoni F."/>
            <person name="Magnuson J."/>
            <person name="Mondo S."/>
            <person name="Nolan M."/>
            <person name="Ohm R."/>
            <person name="Pangilinan J."/>
            <person name="Park H.-J."/>
            <person name="Ramirez L."/>
            <person name="Alfaro M."/>
            <person name="Sun H."/>
            <person name="Tritt A."/>
            <person name="Yoshinaga Y."/>
            <person name="Zwiers L.-H."/>
            <person name="Turgeon B."/>
            <person name="Goodwin S."/>
            <person name="Spatafora J."/>
            <person name="Crous P."/>
            <person name="Grigoriev I."/>
        </authorList>
    </citation>
    <scope>NUCLEOTIDE SEQUENCE</scope>
    <source>
        <strain evidence="2">CBS 116005</strain>
    </source>
</reference>
<feature type="domain" description="Calcineurin-like phosphoesterase" evidence="1">
    <location>
        <begin position="19"/>
        <end position="269"/>
    </location>
</feature>
<dbReference type="GO" id="GO:0004721">
    <property type="term" value="F:phosphoprotein phosphatase activity"/>
    <property type="evidence" value="ECO:0007669"/>
    <property type="project" value="TreeGrafter"/>
</dbReference>
<keyword evidence="3" id="KW-1185">Reference proteome</keyword>
<dbReference type="PANTHER" id="PTHR32440:SF0">
    <property type="entry name" value="PHOSPHATASE DCR2-RELATED"/>
    <property type="match status" value="1"/>
</dbReference>
<dbReference type="GO" id="GO:0005737">
    <property type="term" value="C:cytoplasm"/>
    <property type="evidence" value="ECO:0007669"/>
    <property type="project" value="TreeGrafter"/>
</dbReference>
<dbReference type="SUPFAM" id="SSF56300">
    <property type="entry name" value="Metallo-dependent phosphatases"/>
    <property type="match status" value="1"/>
</dbReference>
<evidence type="ECO:0000313" key="2">
    <source>
        <dbReference type="EMBL" id="KAF2767940.1"/>
    </source>
</evidence>
<dbReference type="AlphaFoldDB" id="A0A6G1L5P5"/>